<keyword evidence="4" id="KW-1185">Reference proteome</keyword>
<dbReference type="OrthoDB" id="5953249at2759"/>
<sequence length="584" mass="65196">MPLLPPQPANIVSLEPQPLAEDSSKQEPLELPKRSAPVPPVENTDRRFVLVKGAASSYNPAAMRSSNPPPKPSPAPPAIDLQRGDLTAAHVHFTPIRALAKYPYTYCDRTRKQEIASAFFDGGKFWEREWDLYYVWDVEPVKPLIIVRESQFQALLTEINNHLKLNLAITNWQREESLVTRFPDHPDCRPRYLGRSSSRQQFDDMTYNTPTKGVCAAGESACGPPDSGTLEQFKELMEELWDVQRAKTKANKEKKQQERLGRQKTMQDQLKRAQRYLGLHPSEATGSMSTSGPLSAIDASLPAPFPQDQSVVFVCVDVESYERAHDKITEVGIATLDTSDIISVAPGTDGEAWRKHIKARHFRIKENCHLVNHEHVAGHPDGFEFGESTFVSLKEAPMHVAACFQPPFGMHTSNTPATEVTAILANMEVDKNGNLMTMEKRNIVFLGHDALSDVRYLQQLGYDPLRAENIIEAMDTATMYQAWQREMQAPSLGRILYHFDIVGWKLHNAGNDAIYTVQAMLALCVREATMRGSSELETKRNEDMATKMAAAQDAAAERIKEEAKGWSVVEAVADGGKPVPPKSP</sequence>
<dbReference type="GO" id="GO:0003676">
    <property type="term" value="F:nucleic acid binding"/>
    <property type="evidence" value="ECO:0007669"/>
    <property type="project" value="InterPro"/>
</dbReference>
<dbReference type="Proteomes" id="UP000799777">
    <property type="component" value="Unassembled WGS sequence"/>
</dbReference>
<dbReference type="EMBL" id="ML978179">
    <property type="protein sequence ID" value="KAF2031668.1"/>
    <property type="molecule type" value="Genomic_DNA"/>
</dbReference>
<proteinExistence type="predicted"/>
<dbReference type="AlphaFoldDB" id="A0A9P4LN52"/>
<comment type="caution">
    <text evidence="3">The sequence shown here is derived from an EMBL/GenBank/DDBJ whole genome shotgun (WGS) entry which is preliminary data.</text>
</comment>
<feature type="compositionally biased region" description="Basic and acidic residues" evidence="1">
    <location>
        <begin position="22"/>
        <end position="33"/>
    </location>
</feature>
<dbReference type="InterPro" id="IPR048519">
    <property type="entry name" value="Gfd2/YDR514C-like_C"/>
</dbReference>
<feature type="region of interest" description="Disordered" evidence="1">
    <location>
        <begin position="59"/>
        <end position="80"/>
    </location>
</feature>
<protein>
    <recommendedName>
        <fullName evidence="2">Gfd2/YDR514C-like C-terminal domain-containing protein</fullName>
    </recommendedName>
</protein>
<feature type="domain" description="Gfd2/YDR514C-like C-terminal" evidence="2">
    <location>
        <begin position="312"/>
        <end position="523"/>
    </location>
</feature>
<dbReference type="Pfam" id="PF21762">
    <property type="entry name" value="DEDDh_C"/>
    <property type="match status" value="1"/>
</dbReference>
<dbReference type="InterPro" id="IPR040151">
    <property type="entry name" value="Gfd2/YDR514C-like"/>
</dbReference>
<gene>
    <name evidence="3" type="ORF">EK21DRAFT_99605</name>
</gene>
<dbReference type="PANTHER" id="PTHR28083:SF1">
    <property type="entry name" value="GOOD FOR FULL DBP5 ACTIVITY PROTEIN 2"/>
    <property type="match status" value="1"/>
</dbReference>
<feature type="region of interest" description="Disordered" evidence="1">
    <location>
        <begin position="1"/>
        <end position="43"/>
    </location>
</feature>
<dbReference type="Gene3D" id="3.30.420.10">
    <property type="entry name" value="Ribonuclease H-like superfamily/Ribonuclease H"/>
    <property type="match status" value="1"/>
</dbReference>
<feature type="region of interest" description="Disordered" evidence="1">
    <location>
        <begin position="247"/>
        <end position="267"/>
    </location>
</feature>
<dbReference type="GO" id="GO:0005634">
    <property type="term" value="C:nucleus"/>
    <property type="evidence" value="ECO:0007669"/>
    <property type="project" value="TreeGrafter"/>
</dbReference>
<feature type="compositionally biased region" description="Pro residues" evidence="1">
    <location>
        <begin position="67"/>
        <end position="77"/>
    </location>
</feature>
<reference evidence="3" key="1">
    <citation type="journal article" date="2020" name="Stud. Mycol.">
        <title>101 Dothideomycetes genomes: a test case for predicting lifestyles and emergence of pathogens.</title>
        <authorList>
            <person name="Haridas S."/>
            <person name="Albert R."/>
            <person name="Binder M."/>
            <person name="Bloem J."/>
            <person name="Labutti K."/>
            <person name="Salamov A."/>
            <person name="Andreopoulos B."/>
            <person name="Baker S."/>
            <person name="Barry K."/>
            <person name="Bills G."/>
            <person name="Bluhm B."/>
            <person name="Cannon C."/>
            <person name="Castanera R."/>
            <person name="Culley D."/>
            <person name="Daum C."/>
            <person name="Ezra D."/>
            <person name="Gonzalez J."/>
            <person name="Henrissat B."/>
            <person name="Kuo A."/>
            <person name="Liang C."/>
            <person name="Lipzen A."/>
            <person name="Lutzoni F."/>
            <person name="Magnuson J."/>
            <person name="Mondo S."/>
            <person name="Nolan M."/>
            <person name="Ohm R."/>
            <person name="Pangilinan J."/>
            <person name="Park H.-J."/>
            <person name="Ramirez L."/>
            <person name="Alfaro M."/>
            <person name="Sun H."/>
            <person name="Tritt A."/>
            <person name="Yoshinaga Y."/>
            <person name="Zwiers L.-H."/>
            <person name="Turgeon B."/>
            <person name="Goodwin S."/>
            <person name="Spatafora J."/>
            <person name="Crous P."/>
            <person name="Grigoriev I."/>
        </authorList>
    </citation>
    <scope>NUCLEOTIDE SEQUENCE</scope>
    <source>
        <strain evidence="3">CBS 110217</strain>
    </source>
</reference>
<evidence type="ECO:0000313" key="3">
    <source>
        <dbReference type="EMBL" id="KAF2031668.1"/>
    </source>
</evidence>
<feature type="compositionally biased region" description="Basic and acidic residues" evidence="1">
    <location>
        <begin position="247"/>
        <end position="261"/>
    </location>
</feature>
<dbReference type="InterPro" id="IPR036397">
    <property type="entry name" value="RNaseH_sf"/>
</dbReference>
<organism evidence="3 4">
    <name type="scientific">Setomelanomma holmii</name>
    <dbReference type="NCBI Taxonomy" id="210430"/>
    <lineage>
        <taxon>Eukaryota</taxon>
        <taxon>Fungi</taxon>
        <taxon>Dikarya</taxon>
        <taxon>Ascomycota</taxon>
        <taxon>Pezizomycotina</taxon>
        <taxon>Dothideomycetes</taxon>
        <taxon>Pleosporomycetidae</taxon>
        <taxon>Pleosporales</taxon>
        <taxon>Pleosporineae</taxon>
        <taxon>Phaeosphaeriaceae</taxon>
        <taxon>Setomelanomma</taxon>
    </lineage>
</organism>
<evidence type="ECO:0000313" key="4">
    <source>
        <dbReference type="Proteomes" id="UP000799777"/>
    </source>
</evidence>
<dbReference type="InterPro" id="IPR012337">
    <property type="entry name" value="RNaseH-like_sf"/>
</dbReference>
<accession>A0A9P4LN52</accession>
<evidence type="ECO:0000259" key="2">
    <source>
        <dbReference type="Pfam" id="PF21762"/>
    </source>
</evidence>
<dbReference type="SUPFAM" id="SSF53098">
    <property type="entry name" value="Ribonuclease H-like"/>
    <property type="match status" value="1"/>
</dbReference>
<evidence type="ECO:0000256" key="1">
    <source>
        <dbReference type="SAM" id="MobiDB-lite"/>
    </source>
</evidence>
<name>A0A9P4LN52_9PLEO</name>
<dbReference type="PANTHER" id="PTHR28083">
    <property type="entry name" value="GOOD FOR FULL DBP5 ACTIVITY PROTEIN 2"/>
    <property type="match status" value="1"/>
</dbReference>